<dbReference type="InterPro" id="IPR000944">
    <property type="entry name" value="Tscrpt_reg_Rrf2"/>
</dbReference>
<dbReference type="PANTHER" id="PTHR33221:SF15">
    <property type="entry name" value="HTH-TYPE TRANSCRIPTIONAL REGULATOR YWGB-RELATED"/>
    <property type="match status" value="1"/>
</dbReference>
<dbReference type="InterPro" id="IPR036390">
    <property type="entry name" value="WH_DNA-bd_sf"/>
</dbReference>
<evidence type="ECO:0000313" key="2">
    <source>
        <dbReference type="Proteomes" id="UP001589797"/>
    </source>
</evidence>
<dbReference type="Pfam" id="PF02082">
    <property type="entry name" value="Rrf2"/>
    <property type="match status" value="1"/>
</dbReference>
<comment type="caution">
    <text evidence="1">The sequence shown here is derived from an EMBL/GenBank/DDBJ whole genome shotgun (WGS) entry which is preliminary data.</text>
</comment>
<sequence length="145" mass="15800">MFSKACEHGIKAMIYIATQSLNGERVKMGDITENIDSPEAFTAKVLGELVKHGIVESLKGPYGGFYIQPEKMKTIKVSEIVAAIDGDAIFNGCGLGLSECSHTQPCPMHHKFVKVRDGLKQMLETTTILDLAMGLKSGQTMLVRI</sequence>
<dbReference type="RefSeq" id="WP_382387707.1">
    <property type="nucleotide sequence ID" value="NZ_JBHLWI010000029.1"/>
</dbReference>
<gene>
    <name evidence="1" type="ORF">ACFFIP_10745</name>
</gene>
<organism evidence="1 2">
    <name type="scientific">Fontibacter flavus</name>
    <dbReference type="NCBI Taxonomy" id="654838"/>
    <lineage>
        <taxon>Bacteria</taxon>
        <taxon>Pseudomonadati</taxon>
        <taxon>Bacteroidota</taxon>
        <taxon>Cytophagia</taxon>
        <taxon>Cytophagales</taxon>
        <taxon>Cyclobacteriaceae</taxon>
        <taxon>Fontibacter</taxon>
    </lineage>
</organism>
<dbReference type="Proteomes" id="UP001589797">
    <property type="component" value="Unassembled WGS sequence"/>
</dbReference>
<protein>
    <submittedName>
        <fullName evidence="1">RrF2 family transcriptional regulator</fullName>
    </submittedName>
</protein>
<dbReference type="PANTHER" id="PTHR33221">
    <property type="entry name" value="WINGED HELIX-TURN-HELIX TRANSCRIPTIONAL REGULATOR, RRF2 FAMILY"/>
    <property type="match status" value="1"/>
</dbReference>
<evidence type="ECO:0000313" key="1">
    <source>
        <dbReference type="EMBL" id="MFC0263161.1"/>
    </source>
</evidence>
<dbReference type="InterPro" id="IPR030489">
    <property type="entry name" value="TR_Rrf2-type_CS"/>
</dbReference>
<keyword evidence="2" id="KW-1185">Reference proteome</keyword>
<name>A0ABV6FTT4_9BACT</name>
<dbReference type="Gene3D" id="1.10.10.10">
    <property type="entry name" value="Winged helix-like DNA-binding domain superfamily/Winged helix DNA-binding domain"/>
    <property type="match status" value="1"/>
</dbReference>
<dbReference type="SUPFAM" id="SSF46785">
    <property type="entry name" value="Winged helix' DNA-binding domain"/>
    <property type="match status" value="1"/>
</dbReference>
<accession>A0ABV6FTT4</accession>
<dbReference type="InterPro" id="IPR036388">
    <property type="entry name" value="WH-like_DNA-bd_sf"/>
</dbReference>
<proteinExistence type="predicted"/>
<dbReference type="PROSITE" id="PS51197">
    <property type="entry name" value="HTH_RRF2_2"/>
    <property type="match status" value="1"/>
</dbReference>
<dbReference type="PROSITE" id="PS01332">
    <property type="entry name" value="HTH_RRF2_1"/>
    <property type="match status" value="1"/>
</dbReference>
<reference evidence="1 2" key="1">
    <citation type="submission" date="2024-09" db="EMBL/GenBank/DDBJ databases">
        <authorList>
            <person name="Sun Q."/>
            <person name="Mori K."/>
        </authorList>
    </citation>
    <scope>NUCLEOTIDE SEQUENCE [LARGE SCALE GENOMIC DNA]</scope>
    <source>
        <strain evidence="1 2">CCM 7650</strain>
    </source>
</reference>
<dbReference type="NCBIfam" id="TIGR00738">
    <property type="entry name" value="rrf2_super"/>
    <property type="match status" value="1"/>
</dbReference>
<dbReference type="EMBL" id="JBHLWI010000029">
    <property type="protein sequence ID" value="MFC0263161.1"/>
    <property type="molecule type" value="Genomic_DNA"/>
</dbReference>